<keyword evidence="2" id="KW-1185">Reference proteome</keyword>
<evidence type="ECO:0000313" key="2">
    <source>
        <dbReference type="Proteomes" id="UP000215914"/>
    </source>
</evidence>
<comment type="caution">
    <text evidence="1">The sequence shown here is derived from an EMBL/GenBank/DDBJ whole genome shotgun (WGS) entry which is preliminary data.</text>
</comment>
<protein>
    <submittedName>
        <fullName evidence="1">Uncharacterized protein</fullName>
    </submittedName>
</protein>
<organism evidence="1 2">
    <name type="scientific">Helianthus annuus</name>
    <name type="common">Common sunflower</name>
    <dbReference type="NCBI Taxonomy" id="4232"/>
    <lineage>
        <taxon>Eukaryota</taxon>
        <taxon>Viridiplantae</taxon>
        <taxon>Streptophyta</taxon>
        <taxon>Embryophyta</taxon>
        <taxon>Tracheophyta</taxon>
        <taxon>Spermatophyta</taxon>
        <taxon>Magnoliopsida</taxon>
        <taxon>eudicotyledons</taxon>
        <taxon>Gunneridae</taxon>
        <taxon>Pentapetalae</taxon>
        <taxon>asterids</taxon>
        <taxon>campanulids</taxon>
        <taxon>Asterales</taxon>
        <taxon>Asteraceae</taxon>
        <taxon>Asteroideae</taxon>
        <taxon>Heliantheae alliance</taxon>
        <taxon>Heliantheae</taxon>
        <taxon>Helianthus</taxon>
    </lineage>
</organism>
<dbReference type="AlphaFoldDB" id="A0A9K3J4Z5"/>
<reference evidence="1" key="2">
    <citation type="submission" date="2020-06" db="EMBL/GenBank/DDBJ databases">
        <title>Helianthus annuus Genome sequencing and assembly Release 2.</title>
        <authorList>
            <person name="Gouzy J."/>
            <person name="Langlade N."/>
            <person name="Munos S."/>
        </authorList>
    </citation>
    <scope>NUCLEOTIDE SEQUENCE</scope>
    <source>
        <tissue evidence="1">Leaves</tissue>
    </source>
</reference>
<sequence length="51" mass="5770">MALVSSKCSLVYIIFKHPNLIGNHFSNEASKISCYHVIHQAIPQWGISLSW</sequence>
<name>A0A9K3J4Z5_HELAN</name>
<dbReference type="Proteomes" id="UP000215914">
    <property type="component" value="Unassembled WGS sequence"/>
</dbReference>
<dbReference type="EMBL" id="MNCJ02000319">
    <property type="protein sequence ID" value="KAF5808377.1"/>
    <property type="molecule type" value="Genomic_DNA"/>
</dbReference>
<evidence type="ECO:0000313" key="1">
    <source>
        <dbReference type="EMBL" id="KAF5808377.1"/>
    </source>
</evidence>
<dbReference type="Gramene" id="mRNA:HanXRQr2_Chr04g0144651">
    <property type="protein sequence ID" value="CDS:HanXRQr2_Chr04g0144651.1"/>
    <property type="gene ID" value="HanXRQr2_Chr04g0144651"/>
</dbReference>
<proteinExistence type="predicted"/>
<gene>
    <name evidence="1" type="ORF">HanXRQr2_Chr04g0144651</name>
</gene>
<accession>A0A9K3J4Z5</accession>
<reference evidence="1" key="1">
    <citation type="journal article" date="2017" name="Nature">
        <title>The sunflower genome provides insights into oil metabolism, flowering and Asterid evolution.</title>
        <authorList>
            <person name="Badouin H."/>
            <person name="Gouzy J."/>
            <person name="Grassa C.J."/>
            <person name="Murat F."/>
            <person name="Staton S.E."/>
            <person name="Cottret L."/>
            <person name="Lelandais-Briere C."/>
            <person name="Owens G.L."/>
            <person name="Carrere S."/>
            <person name="Mayjonade B."/>
            <person name="Legrand L."/>
            <person name="Gill N."/>
            <person name="Kane N.C."/>
            <person name="Bowers J.E."/>
            <person name="Hubner S."/>
            <person name="Bellec A."/>
            <person name="Berard A."/>
            <person name="Berges H."/>
            <person name="Blanchet N."/>
            <person name="Boniface M.C."/>
            <person name="Brunel D."/>
            <person name="Catrice O."/>
            <person name="Chaidir N."/>
            <person name="Claudel C."/>
            <person name="Donnadieu C."/>
            <person name="Faraut T."/>
            <person name="Fievet G."/>
            <person name="Helmstetter N."/>
            <person name="King M."/>
            <person name="Knapp S.J."/>
            <person name="Lai Z."/>
            <person name="Le Paslier M.C."/>
            <person name="Lippi Y."/>
            <person name="Lorenzon L."/>
            <person name="Mandel J.R."/>
            <person name="Marage G."/>
            <person name="Marchand G."/>
            <person name="Marquand E."/>
            <person name="Bret-Mestries E."/>
            <person name="Morien E."/>
            <person name="Nambeesan S."/>
            <person name="Nguyen T."/>
            <person name="Pegot-Espagnet P."/>
            <person name="Pouilly N."/>
            <person name="Raftis F."/>
            <person name="Sallet E."/>
            <person name="Schiex T."/>
            <person name="Thomas J."/>
            <person name="Vandecasteele C."/>
            <person name="Vares D."/>
            <person name="Vear F."/>
            <person name="Vautrin S."/>
            <person name="Crespi M."/>
            <person name="Mangin B."/>
            <person name="Burke J.M."/>
            <person name="Salse J."/>
            <person name="Munos S."/>
            <person name="Vincourt P."/>
            <person name="Rieseberg L.H."/>
            <person name="Langlade N.B."/>
        </authorList>
    </citation>
    <scope>NUCLEOTIDE SEQUENCE</scope>
    <source>
        <tissue evidence="1">Leaves</tissue>
    </source>
</reference>